<organism evidence="2 3">
    <name type="scientific">Tanacetum coccineum</name>
    <dbReference type="NCBI Taxonomy" id="301880"/>
    <lineage>
        <taxon>Eukaryota</taxon>
        <taxon>Viridiplantae</taxon>
        <taxon>Streptophyta</taxon>
        <taxon>Embryophyta</taxon>
        <taxon>Tracheophyta</taxon>
        <taxon>Spermatophyta</taxon>
        <taxon>Magnoliopsida</taxon>
        <taxon>eudicotyledons</taxon>
        <taxon>Gunneridae</taxon>
        <taxon>Pentapetalae</taxon>
        <taxon>asterids</taxon>
        <taxon>campanulids</taxon>
        <taxon>Asterales</taxon>
        <taxon>Asteraceae</taxon>
        <taxon>Asteroideae</taxon>
        <taxon>Anthemideae</taxon>
        <taxon>Anthemidinae</taxon>
        <taxon>Tanacetum</taxon>
    </lineage>
</organism>
<evidence type="ECO:0008006" key="4">
    <source>
        <dbReference type="Google" id="ProtNLM"/>
    </source>
</evidence>
<protein>
    <recommendedName>
        <fullName evidence="4">MAK10-like protein</fullName>
    </recommendedName>
</protein>
<reference evidence="2" key="2">
    <citation type="submission" date="2022-01" db="EMBL/GenBank/DDBJ databases">
        <authorList>
            <person name="Yamashiro T."/>
            <person name="Shiraishi A."/>
            <person name="Satake H."/>
            <person name="Nakayama K."/>
        </authorList>
    </citation>
    <scope>NUCLEOTIDE SEQUENCE</scope>
</reference>
<reference evidence="2" key="1">
    <citation type="journal article" date="2022" name="Int. J. Mol. Sci.">
        <title>Draft Genome of Tanacetum Coccineum: Genomic Comparison of Closely Related Tanacetum-Family Plants.</title>
        <authorList>
            <person name="Yamashiro T."/>
            <person name="Shiraishi A."/>
            <person name="Nakayama K."/>
            <person name="Satake H."/>
        </authorList>
    </citation>
    <scope>NUCLEOTIDE SEQUENCE</scope>
</reference>
<feature type="compositionally biased region" description="Acidic residues" evidence="1">
    <location>
        <begin position="225"/>
        <end position="235"/>
    </location>
</feature>
<dbReference type="Proteomes" id="UP001151760">
    <property type="component" value="Unassembled WGS sequence"/>
</dbReference>
<gene>
    <name evidence="2" type="ORF">Tco_0677921</name>
</gene>
<dbReference type="EMBL" id="BQNB010009425">
    <property type="protein sequence ID" value="GJS63357.1"/>
    <property type="molecule type" value="Genomic_DNA"/>
</dbReference>
<proteinExistence type="predicted"/>
<accession>A0ABQ4XEV8</accession>
<feature type="region of interest" description="Disordered" evidence="1">
    <location>
        <begin position="212"/>
        <end position="235"/>
    </location>
</feature>
<keyword evidence="3" id="KW-1185">Reference proteome</keyword>
<sequence length="391" mass="45522">MGDANPIRTLGDYSKPSHDGYRNTIELPVRSNVVHLRSETIWLVQDGCSFHRLRSEDPNQHLEDFLKLVDSLNFDGENKEKTRLRKNHITPKCYHDVLTTSRRISLRSMDSRTIDQLAGGKLRDRNAKESWALLEDLALYDNESWNGPRDFAKPVKEISLAQDVPSVSDCRLIELENQVQRFMEAYLAPTNPSSPKCVHFVNSIGILNKEDETKEEGNVKTSTTEYEDHEMTMESEEEFGEETEDLIKEEEEDSLKHFDTLPTMKEFRLHYNWIMSKRLGPKRKPSNPGKICNFVGRVKGLKVFVGNFIYECVFIVLEDTTSVIDHDLGLYLRRRSLEVLRKFHWMILGGQFNQFLALGWLLEEIHVTWAHLEKKRTRLQTYTKSLEDLCK</sequence>
<evidence type="ECO:0000313" key="2">
    <source>
        <dbReference type="EMBL" id="GJS63357.1"/>
    </source>
</evidence>
<comment type="caution">
    <text evidence="2">The sequence shown here is derived from an EMBL/GenBank/DDBJ whole genome shotgun (WGS) entry which is preliminary data.</text>
</comment>
<evidence type="ECO:0000313" key="3">
    <source>
        <dbReference type="Proteomes" id="UP001151760"/>
    </source>
</evidence>
<evidence type="ECO:0000256" key="1">
    <source>
        <dbReference type="SAM" id="MobiDB-lite"/>
    </source>
</evidence>
<name>A0ABQ4XEV8_9ASTR</name>